<dbReference type="AlphaFoldDB" id="A0A1N6LYG2"/>
<dbReference type="RefSeq" id="XP_021337967.1">
    <property type="nucleotide sequence ID" value="XM_021482816.1"/>
</dbReference>
<name>A0A1N6LYG2_BABMR</name>
<dbReference type="KEGG" id="bmic:BmR1_04g09725"/>
<dbReference type="Pfam" id="PF15072">
    <property type="entry name" value="HROB"/>
    <property type="match status" value="1"/>
</dbReference>
<dbReference type="EMBL" id="LN871599">
    <property type="protein sequence ID" value="SIO73918.1"/>
    <property type="molecule type" value="Genomic_DNA"/>
</dbReference>
<reference evidence="2 3" key="1">
    <citation type="journal article" date="2012" name="Nucleic Acids Res.">
        <title>Sequencing of the smallest Apicomplexan genome from the human pathogen Babesia microti.</title>
        <authorList>
            <person name="Cornillot E."/>
            <person name="Hadj-Kaddour K."/>
            <person name="Dassouli A."/>
            <person name="Noel B."/>
            <person name="Ranwez V."/>
            <person name="Vacherie B."/>
            <person name="Augagneur Y."/>
            <person name="Bres V."/>
            <person name="Duclos A."/>
            <person name="Randazzo S."/>
            <person name="Carcy B."/>
            <person name="Debierre-Grockiego F."/>
            <person name="Delbecq S."/>
            <person name="Moubri-Menage K."/>
            <person name="Shams-Eldin H."/>
            <person name="Usmani-Brown S."/>
            <person name="Bringaud F."/>
            <person name="Wincker P."/>
            <person name="Vivares C.P."/>
            <person name="Schwarz R.T."/>
            <person name="Schetters T.P."/>
            <person name="Krause P.J."/>
            <person name="Gorenflot A."/>
            <person name="Berry V."/>
            <person name="Barbe V."/>
            <person name="Ben Mamoun C."/>
        </authorList>
    </citation>
    <scope>NUCLEOTIDE SEQUENCE [LARGE SCALE GENOMIC DNA]</scope>
    <source>
        <strain evidence="2 3">RI</strain>
    </source>
</reference>
<sequence length="174" mass="19349">MDVPCDDICDYCLLLEHVGVRLKDLEHDASLSNDKKISESLGLNVWANAANHKRPKLDLGTQKFKLGPIELHSNCKTECTINMVTERSIYTTYKVHHLHAKVKQILLRGKSLILMLVDDTGEMQGIVQPRCVDLYSTVVVGTTLILSNIVIYSPIGSAPYALITSNSIAQYKNP</sequence>
<feature type="domain" description="Homologous recombination OB-fold protein OB-fold" evidence="1">
    <location>
        <begin position="93"/>
        <end position="170"/>
    </location>
</feature>
<reference evidence="2 3" key="2">
    <citation type="journal article" date="2013" name="PLoS ONE">
        <title>Whole genome mapping and re-organization of the nuclear and mitochondrial genomes of Babesia microti isolates.</title>
        <authorList>
            <person name="Cornillot E."/>
            <person name="Dassouli A."/>
            <person name="Garg A."/>
            <person name="Pachikara N."/>
            <person name="Randazzo S."/>
            <person name="Depoix D."/>
            <person name="Carcy B."/>
            <person name="Delbecq S."/>
            <person name="Frutos R."/>
            <person name="Silva J.C."/>
            <person name="Sutton R."/>
            <person name="Krause P.J."/>
            <person name="Mamoun C.B."/>
        </authorList>
    </citation>
    <scope>NUCLEOTIDE SEQUENCE [LARGE SCALE GENOMIC DNA]</scope>
    <source>
        <strain evidence="2 3">RI</strain>
    </source>
</reference>
<evidence type="ECO:0000259" key="1">
    <source>
        <dbReference type="Pfam" id="PF15072"/>
    </source>
</evidence>
<keyword evidence="3" id="KW-1185">Reference proteome</keyword>
<dbReference type="GeneID" id="24426567"/>
<dbReference type="VEuPathDB" id="PiroplasmaDB:BmR1_04g09725"/>
<dbReference type="GO" id="GO:0000725">
    <property type="term" value="P:recombinational repair"/>
    <property type="evidence" value="ECO:0007669"/>
    <property type="project" value="InterPro"/>
</dbReference>
<proteinExistence type="predicted"/>
<organism evidence="2 3">
    <name type="scientific">Babesia microti (strain RI)</name>
    <dbReference type="NCBI Taxonomy" id="1133968"/>
    <lineage>
        <taxon>Eukaryota</taxon>
        <taxon>Sar</taxon>
        <taxon>Alveolata</taxon>
        <taxon>Apicomplexa</taxon>
        <taxon>Aconoidasida</taxon>
        <taxon>Piroplasmida</taxon>
        <taxon>Babesiidae</taxon>
        <taxon>Babesia</taxon>
    </lineage>
</organism>
<evidence type="ECO:0000313" key="3">
    <source>
        <dbReference type="Proteomes" id="UP000002899"/>
    </source>
</evidence>
<dbReference type="InterPro" id="IPR058570">
    <property type="entry name" value="HROB_OB"/>
</dbReference>
<dbReference type="Proteomes" id="UP000002899">
    <property type="component" value="Chromosome IV"/>
</dbReference>
<evidence type="ECO:0000313" key="2">
    <source>
        <dbReference type="EMBL" id="SIO73918.1"/>
    </source>
</evidence>
<accession>A0A1N6LYG2</accession>
<reference evidence="2 3" key="3">
    <citation type="journal article" date="2016" name="Sci. Rep.">
        <title>Genome-wide diversity and gene expression profiling of Babesia microti isolates identify polymorphic genes that mediate host-pathogen interactions.</title>
        <authorList>
            <person name="Silva J.C."/>
            <person name="Cornillot E."/>
            <person name="McCracken C."/>
            <person name="Usmani-Brown S."/>
            <person name="Dwivedi A."/>
            <person name="Ifeonu O.O."/>
            <person name="Crabtree J."/>
            <person name="Gotia H.T."/>
            <person name="Virji A.Z."/>
            <person name="Reynes C."/>
            <person name="Colinge J."/>
            <person name="Kumar V."/>
            <person name="Lawres L."/>
            <person name="Pazzi J.E."/>
            <person name="Pablo J.V."/>
            <person name="Hung C."/>
            <person name="Brancato J."/>
            <person name="Kumari P."/>
            <person name="Orvis J."/>
            <person name="Tretina K."/>
            <person name="Chibucos M."/>
            <person name="Ott S."/>
            <person name="Sadzewicz L."/>
            <person name="Sengamalay N."/>
            <person name="Shetty A.C."/>
            <person name="Su Q."/>
            <person name="Tallon L."/>
            <person name="Fraser C.M."/>
            <person name="Frutos R."/>
            <person name="Molina D.M."/>
            <person name="Krause P.J."/>
            <person name="Ben Mamoun C."/>
        </authorList>
    </citation>
    <scope>NUCLEOTIDE SEQUENCE [LARGE SCALE GENOMIC DNA]</scope>
    <source>
        <strain evidence="2 3">RI</strain>
    </source>
</reference>
<protein>
    <recommendedName>
        <fullName evidence="1">Homologous recombination OB-fold protein OB-fold domain-containing protein</fullName>
    </recommendedName>
</protein>